<accession>A0A815RLG9</accession>
<comment type="caution">
    <text evidence="3">The sequence shown here is derived from an EMBL/GenBank/DDBJ whole genome shotgun (WGS) entry which is preliminary data.</text>
</comment>
<keyword evidence="4" id="KW-1185">Reference proteome</keyword>
<protein>
    <submittedName>
        <fullName evidence="3">Uncharacterized protein</fullName>
    </submittedName>
</protein>
<evidence type="ECO:0000313" key="3">
    <source>
        <dbReference type="EMBL" id="CAF1478035.1"/>
    </source>
</evidence>
<evidence type="ECO:0000313" key="4">
    <source>
        <dbReference type="Proteomes" id="UP000663828"/>
    </source>
</evidence>
<evidence type="ECO:0000313" key="2">
    <source>
        <dbReference type="EMBL" id="CAF1197894.1"/>
    </source>
</evidence>
<dbReference type="AlphaFoldDB" id="A0A815RLG9"/>
<dbReference type="Pfam" id="PF07173">
    <property type="entry name" value="GRDP-like"/>
    <property type="match status" value="1"/>
</dbReference>
<reference evidence="3" key="1">
    <citation type="submission" date="2021-02" db="EMBL/GenBank/DDBJ databases">
        <authorList>
            <person name="Nowell W R."/>
        </authorList>
    </citation>
    <scope>NUCLEOTIDE SEQUENCE</scope>
</reference>
<gene>
    <name evidence="2" type="ORF">EDS130_LOCUS25189</name>
    <name evidence="3" type="ORF">XAT740_LOCUS38369</name>
</gene>
<dbReference type="OrthoDB" id="2684236at2759"/>
<dbReference type="EMBL" id="CAJNOR010004137">
    <property type="protein sequence ID" value="CAF1478035.1"/>
    <property type="molecule type" value="Genomic_DNA"/>
</dbReference>
<sequence>MGNYHSQTRHLLPRIVRYTIIIRNQSSTASGNFKHDETSPISFDNLVDHIQLLRQAVDQLEMTQDEKLLNRYVKEYCQKMSREEILEDYRQSRLSWSILWIWHLHLLHPLAYYKDCVSQLPDGQLVDPNIQHFPSYASGRRRYMPFFPSVDLAKAAVRQRDFLKKFQKHFLYSNDLRHIDRSLFPLLVDDYLSFLRLSERNQLLVPTFDIDLIWHTHLRNPTHYRQTSLNLCGFILDHDDSIEKPVLREGYKNTAQRWKNTYQTNYEQNHFKSTTNSSCGSACGTISYSFRDVWRDICDSVSSSDDSSDSSGGDCGGCGGD</sequence>
<name>A0A815RLG9_ADIRI</name>
<dbReference type="Proteomes" id="UP000663852">
    <property type="component" value="Unassembled WGS sequence"/>
</dbReference>
<dbReference type="PANTHER" id="PTHR34365:SF7">
    <property type="entry name" value="GLYCINE-RICH DOMAIN-CONTAINING PROTEIN 1"/>
    <property type="match status" value="1"/>
</dbReference>
<feature type="region of interest" description="Disordered" evidence="1">
    <location>
        <begin position="301"/>
        <end position="321"/>
    </location>
</feature>
<feature type="compositionally biased region" description="Low complexity" evidence="1">
    <location>
        <begin position="301"/>
        <end position="312"/>
    </location>
</feature>
<dbReference type="PANTHER" id="PTHR34365">
    <property type="entry name" value="ENOLASE (DUF1399)"/>
    <property type="match status" value="1"/>
</dbReference>
<evidence type="ECO:0000256" key="1">
    <source>
        <dbReference type="SAM" id="MobiDB-lite"/>
    </source>
</evidence>
<proteinExistence type="predicted"/>
<organism evidence="3 4">
    <name type="scientific">Adineta ricciae</name>
    <name type="common">Rotifer</name>
    <dbReference type="NCBI Taxonomy" id="249248"/>
    <lineage>
        <taxon>Eukaryota</taxon>
        <taxon>Metazoa</taxon>
        <taxon>Spiralia</taxon>
        <taxon>Gnathifera</taxon>
        <taxon>Rotifera</taxon>
        <taxon>Eurotatoria</taxon>
        <taxon>Bdelloidea</taxon>
        <taxon>Adinetida</taxon>
        <taxon>Adinetidae</taxon>
        <taxon>Adineta</taxon>
    </lineage>
</organism>
<dbReference type="EMBL" id="CAJNOJ010000147">
    <property type="protein sequence ID" value="CAF1197894.1"/>
    <property type="molecule type" value="Genomic_DNA"/>
</dbReference>
<dbReference type="InterPro" id="IPR009836">
    <property type="entry name" value="GRDP-like"/>
</dbReference>
<dbReference type="Proteomes" id="UP000663828">
    <property type="component" value="Unassembled WGS sequence"/>
</dbReference>